<dbReference type="AlphaFoldDB" id="A0A0D6M0U9"/>
<organism evidence="2 3">
    <name type="scientific">Ancylostoma ceylanicum</name>
    <dbReference type="NCBI Taxonomy" id="53326"/>
    <lineage>
        <taxon>Eukaryota</taxon>
        <taxon>Metazoa</taxon>
        <taxon>Ecdysozoa</taxon>
        <taxon>Nematoda</taxon>
        <taxon>Chromadorea</taxon>
        <taxon>Rhabditida</taxon>
        <taxon>Rhabditina</taxon>
        <taxon>Rhabditomorpha</taxon>
        <taxon>Strongyloidea</taxon>
        <taxon>Ancylostomatidae</taxon>
        <taxon>Ancylostomatinae</taxon>
        <taxon>Ancylostoma</taxon>
    </lineage>
</organism>
<proteinExistence type="predicted"/>
<keyword evidence="3" id="KW-1185">Reference proteome</keyword>
<reference evidence="2 3" key="1">
    <citation type="submission" date="2013-05" db="EMBL/GenBank/DDBJ databases">
        <title>Draft genome of the parasitic nematode Anyclostoma ceylanicum.</title>
        <authorList>
            <person name="Mitreva M."/>
        </authorList>
    </citation>
    <scope>NUCLEOTIDE SEQUENCE [LARGE SCALE GENOMIC DNA]</scope>
</reference>
<keyword evidence="1" id="KW-1133">Transmembrane helix</keyword>
<dbReference type="EMBL" id="KE124984">
    <property type="protein sequence ID" value="EPB73522.1"/>
    <property type="molecule type" value="Genomic_DNA"/>
</dbReference>
<evidence type="ECO:0000313" key="3">
    <source>
        <dbReference type="Proteomes" id="UP000054495"/>
    </source>
</evidence>
<name>A0A0D6M0U9_9BILA</name>
<keyword evidence="1" id="KW-0472">Membrane</keyword>
<accession>A0A0D6M0U9</accession>
<gene>
    <name evidence="2" type="ORF">ANCCEY_07387</name>
</gene>
<dbReference type="Proteomes" id="UP000054495">
    <property type="component" value="Unassembled WGS sequence"/>
</dbReference>
<sequence>MGGARAPPLPTSSAPRRNPIPYVFSSAVERLAALQSFMLFTSSLVLCSLRVFFSTSAPDSGAPIFMSAEMECLPRCDIPLPEIGAARVSTNFNACAQPAELSIRVIHEVRSVSTFLAGDRSTDSRKIGTEHWPLKLNVQFYEHSPEEYYAKACILTERTGQITCFMNSTYNKEALLDECDSTRLAVSSSLPMLLLTGMMIILFLTIGVGIVFLAHHLFLRFSRSSRSHRKFHKQVGFLMMWFLVRSDASARHISVRRVECYATLLKGNCVTVASFTDMDISQCTALLPAIHTQKLSVEEDRLTVIEEEKEESLKMSPSSSSTEGDGKVFSFITNDTTRTTPQEPVQTVATAPYSIMRTFQPAPQAL</sequence>
<evidence type="ECO:0000256" key="1">
    <source>
        <dbReference type="SAM" id="Phobius"/>
    </source>
</evidence>
<keyword evidence="1" id="KW-0812">Transmembrane</keyword>
<protein>
    <submittedName>
        <fullName evidence="2">Uncharacterized protein</fullName>
    </submittedName>
</protein>
<feature type="transmembrane region" description="Helical" evidence="1">
    <location>
        <begin position="192"/>
        <end position="219"/>
    </location>
</feature>
<evidence type="ECO:0000313" key="2">
    <source>
        <dbReference type="EMBL" id="EPB73522.1"/>
    </source>
</evidence>